<evidence type="ECO:0000313" key="2">
    <source>
        <dbReference type="Proteomes" id="UP000017746"/>
    </source>
</evidence>
<accession>U5W1U0</accession>
<name>U5W1U0_9ACTN</name>
<dbReference type="KEGG" id="afs:AFR_24610"/>
<dbReference type="AlphaFoldDB" id="U5W1U0"/>
<dbReference type="PATRIC" id="fig|1246995.3.peg.4986"/>
<dbReference type="OrthoDB" id="511192at2"/>
<sequence length="125" mass="13999">MADAGLPELCISGYSEIWHTMALLRALASLHARTPFRPGQEIAERLKPEKTFTNGAVTEASRLVKLQARAVDDMQMFNQQAHGYFERPHGPPGPVLGIQVMWPDAAGRFPDRPDYDHGRCPQELF</sequence>
<evidence type="ECO:0000313" key="1">
    <source>
        <dbReference type="EMBL" id="AGZ43188.1"/>
    </source>
</evidence>
<reference evidence="1 2" key="1">
    <citation type="journal article" date="2014" name="J. Biotechnol.">
        <title>Complete genome sequence of the actinobacterium Actinoplanes friuliensis HAG 010964, producer of the lipopeptide antibiotic friulimycin.</title>
        <authorList>
            <person name="Ruckert C."/>
            <person name="Szczepanowski R."/>
            <person name="Albersmeier A."/>
            <person name="Goesmann A."/>
            <person name="Fischer N."/>
            <person name="Steinkamper A."/>
            <person name="Puhler A."/>
            <person name="Biener R."/>
            <person name="Schwartz D."/>
            <person name="Kalinowski J."/>
        </authorList>
    </citation>
    <scope>NUCLEOTIDE SEQUENCE [LARGE SCALE GENOMIC DNA]</scope>
    <source>
        <strain evidence="1 2">DSM 7358</strain>
    </source>
</reference>
<gene>
    <name evidence="1" type="ORF">AFR_24610</name>
</gene>
<dbReference type="Proteomes" id="UP000017746">
    <property type="component" value="Chromosome"/>
</dbReference>
<protein>
    <submittedName>
        <fullName evidence="1">Uncharacterized protein</fullName>
    </submittedName>
</protein>
<organism evidence="1 2">
    <name type="scientific">Actinoplanes friuliensis DSM 7358</name>
    <dbReference type="NCBI Taxonomy" id="1246995"/>
    <lineage>
        <taxon>Bacteria</taxon>
        <taxon>Bacillati</taxon>
        <taxon>Actinomycetota</taxon>
        <taxon>Actinomycetes</taxon>
        <taxon>Micromonosporales</taxon>
        <taxon>Micromonosporaceae</taxon>
        <taxon>Actinoplanes</taxon>
    </lineage>
</organism>
<keyword evidence="2" id="KW-1185">Reference proteome</keyword>
<proteinExistence type="predicted"/>
<dbReference type="EMBL" id="CP006272">
    <property type="protein sequence ID" value="AGZ43188.1"/>
    <property type="molecule type" value="Genomic_DNA"/>
</dbReference>
<dbReference type="HOGENOM" id="CLU_1987854_0_0_11"/>